<dbReference type="GO" id="GO:0004222">
    <property type="term" value="F:metalloendopeptidase activity"/>
    <property type="evidence" value="ECO:0007669"/>
    <property type="project" value="TreeGrafter"/>
</dbReference>
<dbReference type="InterPro" id="IPR050570">
    <property type="entry name" value="Cell_wall_metabolism_enzyme"/>
</dbReference>
<dbReference type="EMBL" id="STFF01000001">
    <property type="protein sequence ID" value="THU41370.1"/>
    <property type="molecule type" value="Genomic_DNA"/>
</dbReference>
<dbReference type="PANTHER" id="PTHR21666:SF289">
    <property type="entry name" value="L-ALA--D-GLU ENDOPEPTIDASE"/>
    <property type="match status" value="1"/>
</dbReference>
<name>A0A4S8I0A3_9BACT</name>
<dbReference type="SUPFAM" id="SSF51261">
    <property type="entry name" value="Duplicated hybrid motif"/>
    <property type="match status" value="1"/>
</dbReference>
<keyword evidence="4" id="KW-1185">Reference proteome</keyword>
<keyword evidence="1" id="KW-0732">Signal</keyword>
<dbReference type="AlphaFoldDB" id="A0A4S8I0A3"/>
<dbReference type="Proteomes" id="UP000306918">
    <property type="component" value="Unassembled WGS sequence"/>
</dbReference>
<dbReference type="OrthoDB" id="9801052at2"/>
<evidence type="ECO:0000313" key="3">
    <source>
        <dbReference type="EMBL" id="THU41370.1"/>
    </source>
</evidence>
<dbReference type="InterPro" id="IPR016047">
    <property type="entry name" value="M23ase_b-sheet_dom"/>
</dbReference>
<comment type="caution">
    <text evidence="3">The sequence shown here is derived from an EMBL/GenBank/DDBJ whole genome shotgun (WGS) entry which is preliminary data.</text>
</comment>
<accession>A0A4S8I0A3</accession>
<sequence length="236" mass="26923">MEQSTFENIIRKYQFIYHRVVDFIPESDRLLPLDFTQQNKELTPAILGDEYVFSNYIQQKLKATNSRYGIGGYAEHRTIYSISEVFNGATPGEEPRRLHLGVDIWGPAGTPVYAFLGGMVHSFAFNDQFGDYGATLILLHQLDGMPFYTLYGHLSLRDIQPLSSGQYISVGQTIGHFGELHENGHWPPHLHFQIILDMELKEGDYPGVCKYSERLKYLANCPDPDLILQLNKHIGK</sequence>
<evidence type="ECO:0000259" key="2">
    <source>
        <dbReference type="Pfam" id="PF01551"/>
    </source>
</evidence>
<gene>
    <name evidence="3" type="ORF">FAM09_04480</name>
</gene>
<dbReference type="PANTHER" id="PTHR21666">
    <property type="entry name" value="PEPTIDASE-RELATED"/>
    <property type="match status" value="1"/>
</dbReference>
<dbReference type="Pfam" id="PF01551">
    <property type="entry name" value="Peptidase_M23"/>
    <property type="match status" value="1"/>
</dbReference>
<feature type="domain" description="M23ase beta-sheet core" evidence="2">
    <location>
        <begin position="98"/>
        <end position="195"/>
    </location>
</feature>
<dbReference type="Gene3D" id="2.70.70.10">
    <property type="entry name" value="Glucose Permease (Domain IIA)"/>
    <property type="match status" value="1"/>
</dbReference>
<organism evidence="3 4">
    <name type="scientific">Niastella caeni</name>
    <dbReference type="NCBI Taxonomy" id="2569763"/>
    <lineage>
        <taxon>Bacteria</taxon>
        <taxon>Pseudomonadati</taxon>
        <taxon>Bacteroidota</taxon>
        <taxon>Chitinophagia</taxon>
        <taxon>Chitinophagales</taxon>
        <taxon>Chitinophagaceae</taxon>
        <taxon>Niastella</taxon>
    </lineage>
</organism>
<protein>
    <submittedName>
        <fullName evidence="3">Peptidase M23</fullName>
    </submittedName>
</protein>
<dbReference type="InterPro" id="IPR011055">
    <property type="entry name" value="Dup_hybrid_motif"/>
</dbReference>
<dbReference type="RefSeq" id="WP_136575860.1">
    <property type="nucleotide sequence ID" value="NZ_STFF01000001.1"/>
</dbReference>
<evidence type="ECO:0000256" key="1">
    <source>
        <dbReference type="ARBA" id="ARBA00022729"/>
    </source>
</evidence>
<dbReference type="CDD" id="cd12797">
    <property type="entry name" value="M23_peptidase"/>
    <property type="match status" value="1"/>
</dbReference>
<proteinExistence type="predicted"/>
<evidence type="ECO:0000313" key="4">
    <source>
        <dbReference type="Proteomes" id="UP000306918"/>
    </source>
</evidence>
<reference evidence="3 4" key="1">
    <citation type="submission" date="2019-04" db="EMBL/GenBank/DDBJ databases">
        <title>Niastella caeni sp. nov., isolated from activated sludge.</title>
        <authorList>
            <person name="Sheng M."/>
        </authorList>
    </citation>
    <scope>NUCLEOTIDE SEQUENCE [LARGE SCALE GENOMIC DNA]</scope>
    <source>
        <strain evidence="3 4">HX-2-15</strain>
    </source>
</reference>